<evidence type="ECO:0000256" key="2">
    <source>
        <dbReference type="ARBA" id="ARBA00022980"/>
    </source>
</evidence>
<keyword evidence="6" id="KW-1185">Reference proteome</keyword>
<evidence type="ECO:0000256" key="3">
    <source>
        <dbReference type="ARBA" id="ARBA00023274"/>
    </source>
</evidence>
<organism evidence="5 6">
    <name type="scientific">Phyllosticta capitalensis</name>
    <dbReference type="NCBI Taxonomy" id="121624"/>
    <lineage>
        <taxon>Eukaryota</taxon>
        <taxon>Fungi</taxon>
        <taxon>Dikarya</taxon>
        <taxon>Ascomycota</taxon>
        <taxon>Pezizomycotina</taxon>
        <taxon>Dothideomycetes</taxon>
        <taxon>Dothideomycetes incertae sedis</taxon>
        <taxon>Botryosphaeriales</taxon>
        <taxon>Phyllostictaceae</taxon>
        <taxon>Phyllosticta</taxon>
    </lineage>
</organism>
<dbReference type="PROSITE" id="PS01105">
    <property type="entry name" value="RIBOSOMAL_L35AE"/>
    <property type="match status" value="1"/>
</dbReference>
<feature type="region of interest" description="Disordered" evidence="4">
    <location>
        <begin position="1"/>
        <end position="28"/>
    </location>
</feature>
<gene>
    <name evidence="5" type="ORF">HDK90DRAFT_410665</name>
</gene>
<protein>
    <submittedName>
        <fullName evidence="5">60S ribosomal protein L33-A</fullName>
    </submittedName>
</protein>
<dbReference type="GO" id="GO:0005840">
    <property type="term" value="C:ribosome"/>
    <property type="evidence" value="ECO:0007669"/>
    <property type="project" value="UniProtKB-KW"/>
</dbReference>
<dbReference type="InterPro" id="IPR009000">
    <property type="entry name" value="Transl_B-barrel_sf"/>
</dbReference>
<dbReference type="EMBL" id="JBBWRZ010000003">
    <property type="protein sequence ID" value="KAK8240278.1"/>
    <property type="molecule type" value="Genomic_DNA"/>
</dbReference>
<proteinExistence type="inferred from homology"/>
<comment type="similarity">
    <text evidence="1">Belongs to the eukaryotic ribosomal protein eL33 family.</text>
</comment>
<dbReference type="Pfam" id="PF01247">
    <property type="entry name" value="Ribosomal_L35Ae"/>
    <property type="match status" value="1"/>
</dbReference>
<dbReference type="InterPro" id="IPR001780">
    <property type="entry name" value="Ribosomal_eL33"/>
</dbReference>
<feature type="compositionally biased region" description="Polar residues" evidence="4">
    <location>
        <begin position="1"/>
        <end position="13"/>
    </location>
</feature>
<keyword evidence="2 5" id="KW-0689">Ribosomal protein</keyword>
<dbReference type="SUPFAM" id="SSF50447">
    <property type="entry name" value="Translation proteins"/>
    <property type="match status" value="1"/>
</dbReference>
<dbReference type="PANTHER" id="PTHR10902">
    <property type="entry name" value="60S RIBOSOMAL PROTEIN L35A"/>
    <property type="match status" value="1"/>
</dbReference>
<accession>A0ABR1YW55</accession>
<dbReference type="Proteomes" id="UP001492380">
    <property type="component" value="Unassembled WGS sequence"/>
</dbReference>
<name>A0ABR1YW55_9PEZI</name>
<evidence type="ECO:0000256" key="4">
    <source>
        <dbReference type="SAM" id="MobiDB-lite"/>
    </source>
</evidence>
<reference evidence="5 6" key="1">
    <citation type="submission" date="2024-04" db="EMBL/GenBank/DDBJ databases">
        <title>Phyllosticta paracitricarpa is synonymous to the EU quarantine fungus P. citricarpa based on phylogenomic analyses.</title>
        <authorList>
            <consortium name="Lawrence Berkeley National Laboratory"/>
            <person name="Van Ingen-Buijs V.A."/>
            <person name="Van Westerhoven A.C."/>
            <person name="Haridas S."/>
            <person name="Skiadas P."/>
            <person name="Martin F."/>
            <person name="Groenewald J.Z."/>
            <person name="Crous P.W."/>
            <person name="Seidl M.F."/>
        </authorList>
    </citation>
    <scope>NUCLEOTIDE SEQUENCE [LARGE SCALE GENOMIC DNA]</scope>
    <source>
        <strain evidence="5 6">CBS 123374</strain>
    </source>
</reference>
<evidence type="ECO:0000256" key="1">
    <source>
        <dbReference type="ARBA" id="ARBA00009269"/>
    </source>
</evidence>
<sequence>MENCLQSTSSTAPRTILPRPQDSRVPDTVCRGRHLSYQRGKRITNPNTSILALEGVDTKSQAEFYLGKRVAFVYRASKEVRGSKIRAIWGKITRVHGNSGAVRAQFNHNLPPRSFGASVRVMLYPSSI</sequence>
<dbReference type="InterPro" id="IPR038661">
    <property type="entry name" value="Ribosomal_eL33_sf"/>
</dbReference>
<dbReference type="InterPro" id="IPR018266">
    <property type="entry name" value="Ribosomal_eL33_CS"/>
</dbReference>
<keyword evidence="3" id="KW-0687">Ribonucleoprotein</keyword>
<evidence type="ECO:0000313" key="5">
    <source>
        <dbReference type="EMBL" id="KAK8240278.1"/>
    </source>
</evidence>
<dbReference type="HAMAP" id="MF_00573">
    <property type="entry name" value="Ribosomal_eL33"/>
    <property type="match status" value="1"/>
</dbReference>
<dbReference type="Gene3D" id="2.40.10.190">
    <property type="entry name" value="translation elongation factor selb, chain A, domain 4"/>
    <property type="match status" value="1"/>
</dbReference>
<evidence type="ECO:0000313" key="6">
    <source>
        <dbReference type="Proteomes" id="UP001492380"/>
    </source>
</evidence>
<comment type="caution">
    <text evidence="5">The sequence shown here is derived from an EMBL/GenBank/DDBJ whole genome shotgun (WGS) entry which is preliminary data.</text>
</comment>